<name>A0A1E7JS16_9ACTN</name>
<organism evidence="2 3">
    <name type="scientific">Streptomyces abyssalis</name>
    <dbReference type="NCBI Taxonomy" id="933944"/>
    <lineage>
        <taxon>Bacteria</taxon>
        <taxon>Bacillati</taxon>
        <taxon>Actinomycetota</taxon>
        <taxon>Actinomycetes</taxon>
        <taxon>Kitasatosporales</taxon>
        <taxon>Streptomycetaceae</taxon>
        <taxon>Streptomyces</taxon>
    </lineage>
</organism>
<keyword evidence="1" id="KW-0472">Membrane</keyword>
<protein>
    <submittedName>
        <fullName evidence="2">Elastin-like protein</fullName>
    </submittedName>
</protein>
<accession>A0A1E7JS16</accession>
<feature type="transmembrane region" description="Helical" evidence="1">
    <location>
        <begin position="70"/>
        <end position="91"/>
    </location>
</feature>
<dbReference type="Pfam" id="PF12730">
    <property type="entry name" value="ABC2_membrane_4"/>
    <property type="match status" value="1"/>
</dbReference>
<feature type="transmembrane region" description="Helical" evidence="1">
    <location>
        <begin position="21"/>
        <end position="44"/>
    </location>
</feature>
<feature type="transmembrane region" description="Helical" evidence="1">
    <location>
        <begin position="121"/>
        <end position="143"/>
    </location>
</feature>
<dbReference type="PATRIC" id="fig|933944.5.peg.1878"/>
<comment type="caution">
    <text evidence="2">The sequence shown here is derived from an EMBL/GenBank/DDBJ whole genome shotgun (WGS) entry which is preliminary data.</text>
</comment>
<sequence length="254" mass="25440">MHTAFAAALTVEVRKFAASRVVRTATVLVVLGIAVLTGSMTAAAEAGNEEILAQLGAFADAEGWDRLAGVAAQITGAGGLLGFGVVLAWAVGREFAEGTVSGLFALPVSRATVMAAKLTTFAVWTAGVAVALVTVLAVTGVVAGNGAPDAEAFAGLGRLLALVVFSGLLAAPAAWAATLGRGLLPGIATSIGTVVVAQVMVVSGTGAWFPVAAPSLWAMRPGDVSAVQLALALLVPLISGLLAMRAWSRLQLDR</sequence>
<dbReference type="RefSeq" id="WP_070010191.1">
    <property type="nucleotide sequence ID" value="NZ_LJGS01000038.1"/>
</dbReference>
<dbReference type="STRING" id="933944.AN215_03980"/>
<feature type="transmembrane region" description="Helical" evidence="1">
    <location>
        <begin position="187"/>
        <end position="209"/>
    </location>
</feature>
<keyword evidence="3" id="KW-1185">Reference proteome</keyword>
<evidence type="ECO:0000313" key="2">
    <source>
        <dbReference type="EMBL" id="OEU91688.1"/>
    </source>
</evidence>
<dbReference type="AlphaFoldDB" id="A0A1E7JS16"/>
<feature type="transmembrane region" description="Helical" evidence="1">
    <location>
        <begin position="155"/>
        <end position="175"/>
    </location>
</feature>
<dbReference type="EMBL" id="LJGT01000037">
    <property type="protein sequence ID" value="OEU91688.1"/>
    <property type="molecule type" value="Genomic_DNA"/>
</dbReference>
<proteinExistence type="predicted"/>
<dbReference type="OrthoDB" id="4336274at2"/>
<evidence type="ECO:0000256" key="1">
    <source>
        <dbReference type="SAM" id="Phobius"/>
    </source>
</evidence>
<gene>
    <name evidence="2" type="ORF">AN215_03980</name>
</gene>
<keyword evidence="1" id="KW-0812">Transmembrane</keyword>
<keyword evidence="1" id="KW-1133">Transmembrane helix</keyword>
<evidence type="ECO:0000313" key="3">
    <source>
        <dbReference type="Proteomes" id="UP000176087"/>
    </source>
</evidence>
<feature type="transmembrane region" description="Helical" evidence="1">
    <location>
        <begin position="229"/>
        <end position="247"/>
    </location>
</feature>
<dbReference type="Proteomes" id="UP000176087">
    <property type="component" value="Unassembled WGS sequence"/>
</dbReference>
<reference evidence="2 3" key="1">
    <citation type="journal article" date="2016" name="Front. Microbiol.">
        <title>Comparative Genomics Analysis of Streptomyces Species Reveals Their Adaptation to the Marine Environment and Their Diversity at the Genomic Level.</title>
        <authorList>
            <person name="Tian X."/>
            <person name="Zhang Z."/>
            <person name="Yang T."/>
            <person name="Chen M."/>
            <person name="Li J."/>
            <person name="Chen F."/>
            <person name="Yang J."/>
            <person name="Li W."/>
            <person name="Zhang B."/>
            <person name="Zhang Z."/>
            <person name="Wu J."/>
            <person name="Zhang C."/>
            <person name="Long L."/>
            <person name="Xiao J."/>
        </authorList>
    </citation>
    <scope>NUCLEOTIDE SEQUENCE [LARGE SCALE GENOMIC DNA]</scope>
    <source>
        <strain evidence="2 3">SCSIO 10390</strain>
    </source>
</reference>